<dbReference type="GeneID" id="63702577"/>
<dbReference type="InterPro" id="IPR005645">
    <property type="entry name" value="FSH-like_dom"/>
</dbReference>
<protein>
    <recommendedName>
        <fullName evidence="2">Serine hydrolase domain-containing protein</fullName>
    </recommendedName>
</protein>
<reference evidence="4" key="1">
    <citation type="journal article" date="2014" name="Nat. Commun.">
        <title>Genomic adaptations of the halophilic Dead Sea filamentous fungus Eurotium rubrum.</title>
        <authorList>
            <person name="Kis-Papo T."/>
            <person name="Weig A.R."/>
            <person name="Riley R."/>
            <person name="Persoh D."/>
            <person name="Salamov A."/>
            <person name="Sun H."/>
            <person name="Lipzen A."/>
            <person name="Wasser S.P."/>
            <person name="Rambold G."/>
            <person name="Grigoriev I.V."/>
            <person name="Nevo E."/>
        </authorList>
    </citation>
    <scope>NUCLEOTIDE SEQUENCE [LARGE SCALE GENOMIC DNA]</scope>
    <source>
        <strain evidence="4">CBS 135680</strain>
    </source>
</reference>
<dbReference type="GO" id="GO:0005634">
    <property type="term" value="C:nucleus"/>
    <property type="evidence" value="ECO:0007669"/>
    <property type="project" value="TreeGrafter"/>
</dbReference>
<dbReference type="InterPro" id="IPR029058">
    <property type="entry name" value="AB_hydrolase_fold"/>
</dbReference>
<dbReference type="GO" id="GO:0005737">
    <property type="term" value="C:cytoplasm"/>
    <property type="evidence" value="ECO:0007669"/>
    <property type="project" value="TreeGrafter"/>
</dbReference>
<proteinExistence type="predicted"/>
<dbReference type="GO" id="GO:0016787">
    <property type="term" value="F:hydrolase activity"/>
    <property type="evidence" value="ECO:0007669"/>
    <property type="project" value="UniProtKB-KW"/>
</dbReference>
<dbReference type="RefSeq" id="XP_040635604.1">
    <property type="nucleotide sequence ID" value="XM_040787453.1"/>
</dbReference>
<dbReference type="PANTHER" id="PTHR48070:SF4">
    <property type="entry name" value="ESTERASE ALNB"/>
    <property type="match status" value="1"/>
</dbReference>
<dbReference type="EMBL" id="KK088440">
    <property type="protein sequence ID" value="EYE91914.1"/>
    <property type="molecule type" value="Genomic_DNA"/>
</dbReference>
<evidence type="ECO:0000313" key="3">
    <source>
        <dbReference type="EMBL" id="EYE91914.1"/>
    </source>
</evidence>
<evidence type="ECO:0000256" key="1">
    <source>
        <dbReference type="ARBA" id="ARBA00022801"/>
    </source>
</evidence>
<dbReference type="AlphaFoldDB" id="A0A017S5K3"/>
<dbReference type="GO" id="GO:0019748">
    <property type="term" value="P:secondary metabolic process"/>
    <property type="evidence" value="ECO:0007669"/>
    <property type="project" value="TreeGrafter"/>
</dbReference>
<accession>A0A017S5K3</accession>
<keyword evidence="4" id="KW-1185">Reference proteome</keyword>
<gene>
    <name evidence="3" type="ORF">EURHEDRAFT_545660</name>
</gene>
<keyword evidence="1" id="KW-0378">Hydrolase</keyword>
<sequence>MRFLCLPGAFNNAKTFEAQLKPLCDILESDESATFHFAEGNVLVDIPQEYTGFFGPPPNYAFFEVNNRDAVLQHIRHFPRGETPESTLRSITKQSVSSSFQSVRSALDYLTQLLDKEPDIDGVIGYSEGARVAASLILDENQRQKDSGRTPHIKCAIFIGGWQPVHPVSGGDVYADETEERIEVHTCHVLGSNDPYIDASLALYNLCNQDRADLFDHGAGHVLPREKAALEDLADVVRNMITDANEVS</sequence>
<dbReference type="HOGENOM" id="CLU_051938_4_2_1"/>
<dbReference type="SUPFAM" id="SSF53474">
    <property type="entry name" value="alpha/beta-Hydrolases"/>
    <property type="match status" value="1"/>
</dbReference>
<organism evidence="3 4">
    <name type="scientific">Aspergillus ruber (strain CBS 135680)</name>
    <dbReference type="NCBI Taxonomy" id="1388766"/>
    <lineage>
        <taxon>Eukaryota</taxon>
        <taxon>Fungi</taxon>
        <taxon>Dikarya</taxon>
        <taxon>Ascomycota</taxon>
        <taxon>Pezizomycotina</taxon>
        <taxon>Eurotiomycetes</taxon>
        <taxon>Eurotiomycetidae</taxon>
        <taxon>Eurotiales</taxon>
        <taxon>Aspergillaceae</taxon>
        <taxon>Aspergillus</taxon>
        <taxon>Aspergillus subgen. Aspergillus</taxon>
    </lineage>
</organism>
<dbReference type="Gene3D" id="3.40.50.1820">
    <property type="entry name" value="alpha/beta hydrolase"/>
    <property type="match status" value="1"/>
</dbReference>
<dbReference type="OrthoDB" id="414698at2759"/>
<dbReference type="PANTHER" id="PTHR48070">
    <property type="entry name" value="ESTERASE OVCA2"/>
    <property type="match status" value="1"/>
</dbReference>
<evidence type="ECO:0000259" key="2">
    <source>
        <dbReference type="Pfam" id="PF03959"/>
    </source>
</evidence>
<dbReference type="InterPro" id="IPR050593">
    <property type="entry name" value="LovG"/>
</dbReference>
<evidence type="ECO:0000313" key="4">
    <source>
        <dbReference type="Proteomes" id="UP000019804"/>
    </source>
</evidence>
<feature type="domain" description="Serine hydrolase" evidence="2">
    <location>
        <begin position="2"/>
        <end position="230"/>
    </location>
</feature>
<dbReference type="Pfam" id="PF03959">
    <property type="entry name" value="FSH1"/>
    <property type="match status" value="1"/>
</dbReference>
<dbReference type="Proteomes" id="UP000019804">
    <property type="component" value="Unassembled WGS sequence"/>
</dbReference>
<name>A0A017S5K3_ASPRC</name>